<proteinExistence type="predicted"/>
<feature type="transmembrane region" description="Helical" evidence="1">
    <location>
        <begin position="125"/>
        <end position="147"/>
    </location>
</feature>
<protein>
    <submittedName>
        <fullName evidence="2">Uncharacterized protein</fullName>
    </submittedName>
</protein>
<dbReference type="Proteomes" id="UP001213000">
    <property type="component" value="Unassembled WGS sequence"/>
</dbReference>
<evidence type="ECO:0000313" key="3">
    <source>
        <dbReference type="Proteomes" id="UP001213000"/>
    </source>
</evidence>
<keyword evidence="3" id="KW-1185">Reference proteome</keyword>
<keyword evidence="1" id="KW-0812">Transmembrane</keyword>
<name>A0AAD5VRI1_9AGAR</name>
<reference evidence="2" key="1">
    <citation type="submission" date="2022-07" db="EMBL/GenBank/DDBJ databases">
        <title>Genome Sequence of Leucocoprinus birnbaumii.</title>
        <authorList>
            <person name="Buettner E."/>
        </authorList>
    </citation>
    <scope>NUCLEOTIDE SEQUENCE</scope>
    <source>
        <strain evidence="2">VT141</strain>
    </source>
</reference>
<feature type="transmembrane region" description="Helical" evidence="1">
    <location>
        <begin position="12"/>
        <end position="37"/>
    </location>
</feature>
<dbReference type="AlphaFoldDB" id="A0AAD5VRI1"/>
<organism evidence="2 3">
    <name type="scientific">Leucocoprinus birnbaumii</name>
    <dbReference type="NCBI Taxonomy" id="56174"/>
    <lineage>
        <taxon>Eukaryota</taxon>
        <taxon>Fungi</taxon>
        <taxon>Dikarya</taxon>
        <taxon>Basidiomycota</taxon>
        <taxon>Agaricomycotina</taxon>
        <taxon>Agaricomycetes</taxon>
        <taxon>Agaricomycetidae</taxon>
        <taxon>Agaricales</taxon>
        <taxon>Agaricineae</taxon>
        <taxon>Agaricaceae</taxon>
        <taxon>Leucocoprinus</taxon>
    </lineage>
</organism>
<keyword evidence="1" id="KW-0472">Membrane</keyword>
<evidence type="ECO:0000256" key="1">
    <source>
        <dbReference type="SAM" id="Phobius"/>
    </source>
</evidence>
<keyword evidence="1" id="KW-1133">Transmembrane helix</keyword>
<accession>A0AAD5VRI1</accession>
<sequence length="495" mass="54672">MRLKMRTWKRCGRLTEFIVSLIEFLWLSAVAALFAWIGTDVDVWTDWDLMTFFTVMSLILSVVQATSTVGSFLDILYLRKKGLRQSYDISIGADDGDIAPGRRIEIFGAPTWAQRYQPESRYVQWARGVSAIICFLSAVCIGFWALFYRPAQTMGASETSTAHSWAKTHKHRPFLAPASILLVFPGSMSPSAENPQLIASLNVSVVSPTSATKSFNGACEPVSTPFYTEAIMAAWCPIAGSQGLWPRSENDTLFSDHRRELLYTVDFPSNFDSSSLHSFYMTNISDIAGQRNALQSMMRATRGTLIWPGATLVALGSFSRWEELSSPVAAALGVHNQLTRRTLYHINSALQDPSPPALQNSQSASIKVIFDVLTRDISVEQAAVENTVLAGFSFVGGVWTFINELFGLVFGCTVGFILFGLKPLSVYGLVHSFTDPKPDLYIRDHDLTPGDKDLVLRTLHQHLLDTGEHHIDTKKQAEAGSVDERETLVAGKEGA</sequence>
<dbReference type="EMBL" id="JANIEX010000389">
    <property type="protein sequence ID" value="KAJ3567757.1"/>
    <property type="molecule type" value="Genomic_DNA"/>
</dbReference>
<evidence type="ECO:0000313" key="2">
    <source>
        <dbReference type="EMBL" id="KAJ3567757.1"/>
    </source>
</evidence>
<comment type="caution">
    <text evidence="2">The sequence shown here is derived from an EMBL/GenBank/DDBJ whole genome shotgun (WGS) entry which is preliminary data.</text>
</comment>
<feature type="transmembrane region" description="Helical" evidence="1">
    <location>
        <begin position="49"/>
        <end position="77"/>
    </location>
</feature>
<gene>
    <name evidence="2" type="ORF">NP233_g6153</name>
</gene>